<sequence>MSTDFVLLGGDGDLAGRLLLPAIAELVGAGRPCPEIVAVGRKEYGDDEYRAWLGEALATHGDGDEDAARTVTEHARYRSADVTDAGALGEILRDLDDPVVYLALPNAIFADTLRALAAAGTGDGTRIVVEKPFGTDRGDARDLNRLLHEIRPESHVFRVDHFLGMNTVLELLGARFANRVFEPVWNSEHIERVDIVFDEALGLEGRAGYYDSAGALRDMLQNHLLQVLALVAMEPPDAIDAGELARRRGDVLRDARVDLEAPHVRARYTAGTIGERELPAYADEEGVDPGRETETYAEFTVRVDTPRWDGVPFRLRTGKALATGRRDVTIRFRPPEHSPFDGAPDPDELTFRLDPDGVVLAVNLTRGDDPESLARCELTYTPPPGTASPYATVLAGILDGDGLLSISDVEAEECWRIVEPVLRAWESGDVPLQTYPAGSAGP</sequence>
<dbReference type="GO" id="GO:0004345">
    <property type="term" value="F:glucose-6-phosphate dehydrogenase activity"/>
    <property type="evidence" value="ECO:0007669"/>
    <property type="project" value="UniProtKB-EC"/>
</dbReference>
<feature type="domain" description="Glucose-6-phosphate dehydrogenase C-terminal" evidence="7">
    <location>
        <begin position="174"/>
        <end position="442"/>
    </location>
</feature>
<dbReference type="AlphaFoldDB" id="A0A6P2CEP4"/>
<dbReference type="Gene3D" id="3.40.50.720">
    <property type="entry name" value="NAD(P)-binding Rossmann-like Domain"/>
    <property type="match status" value="1"/>
</dbReference>
<evidence type="ECO:0000313" key="9">
    <source>
        <dbReference type="Proteomes" id="UP000471120"/>
    </source>
</evidence>
<dbReference type="Proteomes" id="UP000471120">
    <property type="component" value="Unassembled WGS sequence"/>
</dbReference>
<dbReference type="EMBL" id="QRCM01000001">
    <property type="protein sequence ID" value="TXG91209.1"/>
    <property type="molecule type" value="Genomic_DNA"/>
</dbReference>
<dbReference type="PANTHER" id="PTHR23429:SF0">
    <property type="entry name" value="GLUCOSE-6-PHOSPHATE 1-DEHYDROGENASE"/>
    <property type="match status" value="1"/>
</dbReference>
<reference evidence="8 9" key="1">
    <citation type="submission" date="2018-07" db="EMBL/GenBank/DDBJ databases">
        <title>Genome sequence of Rhodococcus rhodnii ATCC 35071 from Rhodnius prolixus.</title>
        <authorList>
            <person name="Patel V."/>
            <person name="Vogel K.J."/>
        </authorList>
    </citation>
    <scope>NUCLEOTIDE SEQUENCE [LARGE SCALE GENOMIC DNA]</scope>
    <source>
        <strain evidence="8 9">ATCC 35071</strain>
    </source>
</reference>
<dbReference type="InterPro" id="IPR022675">
    <property type="entry name" value="G6P_DH_C"/>
</dbReference>
<keyword evidence="2" id="KW-0313">Glucose metabolism</keyword>
<dbReference type="Pfam" id="PF00479">
    <property type="entry name" value="G6PD_N"/>
    <property type="match status" value="1"/>
</dbReference>
<dbReference type="GO" id="GO:0005829">
    <property type="term" value="C:cytosol"/>
    <property type="evidence" value="ECO:0007669"/>
    <property type="project" value="TreeGrafter"/>
</dbReference>
<dbReference type="InterPro" id="IPR036291">
    <property type="entry name" value="NAD(P)-bd_dom_sf"/>
</dbReference>
<comment type="pathway">
    <text evidence="1">Carbohydrate degradation; pentose phosphate pathway; D-ribulose 5-phosphate from D-glucose 6-phosphate (oxidative stage): step 1/3.</text>
</comment>
<comment type="caution">
    <text evidence="8">The sequence shown here is derived from an EMBL/GenBank/DDBJ whole genome shotgun (WGS) entry which is preliminary data.</text>
</comment>
<evidence type="ECO:0000256" key="4">
    <source>
        <dbReference type="ARBA" id="ARBA00023002"/>
    </source>
</evidence>
<organism evidence="8 9">
    <name type="scientific">Rhodococcus rhodnii</name>
    <dbReference type="NCBI Taxonomy" id="38312"/>
    <lineage>
        <taxon>Bacteria</taxon>
        <taxon>Bacillati</taxon>
        <taxon>Actinomycetota</taxon>
        <taxon>Actinomycetes</taxon>
        <taxon>Mycobacteriales</taxon>
        <taxon>Nocardiaceae</taxon>
        <taxon>Rhodococcus</taxon>
    </lineage>
</organism>
<proteinExistence type="predicted"/>
<protein>
    <submittedName>
        <fullName evidence="8">Glucose-6-phosphate dehydrogenase</fullName>
        <ecNumber evidence="8">1.1.1.49</ecNumber>
    </submittedName>
</protein>
<dbReference type="GO" id="GO:0006006">
    <property type="term" value="P:glucose metabolic process"/>
    <property type="evidence" value="ECO:0007669"/>
    <property type="project" value="UniProtKB-KW"/>
</dbReference>
<evidence type="ECO:0000256" key="5">
    <source>
        <dbReference type="ARBA" id="ARBA00023277"/>
    </source>
</evidence>
<keyword evidence="3" id="KW-0521">NADP</keyword>
<accession>A0A6P2CEP4</accession>
<dbReference type="GO" id="GO:0050661">
    <property type="term" value="F:NADP binding"/>
    <property type="evidence" value="ECO:0007669"/>
    <property type="project" value="InterPro"/>
</dbReference>
<evidence type="ECO:0000256" key="1">
    <source>
        <dbReference type="ARBA" id="ARBA00004937"/>
    </source>
</evidence>
<evidence type="ECO:0000313" key="8">
    <source>
        <dbReference type="EMBL" id="TXG91209.1"/>
    </source>
</evidence>
<dbReference type="Pfam" id="PF02781">
    <property type="entry name" value="G6PD_C"/>
    <property type="match status" value="1"/>
</dbReference>
<dbReference type="PANTHER" id="PTHR23429">
    <property type="entry name" value="GLUCOSE-6-PHOSPHATE 1-DEHYDROGENASE G6PD"/>
    <property type="match status" value="1"/>
</dbReference>
<dbReference type="Gene3D" id="3.30.360.10">
    <property type="entry name" value="Dihydrodipicolinate Reductase, domain 2"/>
    <property type="match status" value="1"/>
</dbReference>
<name>A0A6P2CEP4_9NOCA</name>
<evidence type="ECO:0000256" key="3">
    <source>
        <dbReference type="ARBA" id="ARBA00022857"/>
    </source>
</evidence>
<dbReference type="NCBIfam" id="NF009492">
    <property type="entry name" value="PRK12853.1-3"/>
    <property type="match status" value="1"/>
</dbReference>
<dbReference type="GO" id="GO:0009051">
    <property type="term" value="P:pentose-phosphate shunt, oxidative branch"/>
    <property type="evidence" value="ECO:0007669"/>
    <property type="project" value="TreeGrafter"/>
</dbReference>
<evidence type="ECO:0000256" key="2">
    <source>
        <dbReference type="ARBA" id="ARBA00022526"/>
    </source>
</evidence>
<feature type="domain" description="Glucose-6-phosphate dehydrogenase NAD-binding" evidence="6">
    <location>
        <begin position="6"/>
        <end position="168"/>
    </location>
</feature>
<gene>
    <name evidence="8" type="ORF">DW322_14525</name>
</gene>
<dbReference type="RefSeq" id="WP_010836292.1">
    <property type="nucleotide sequence ID" value="NZ_QRCM01000001.1"/>
</dbReference>
<dbReference type="PIRSF" id="PIRSF000110">
    <property type="entry name" value="G6PD"/>
    <property type="match status" value="1"/>
</dbReference>
<keyword evidence="5" id="KW-0119">Carbohydrate metabolism</keyword>
<dbReference type="SUPFAM" id="SSF55347">
    <property type="entry name" value="Glyceraldehyde-3-phosphate dehydrogenase-like, C-terminal domain"/>
    <property type="match status" value="1"/>
</dbReference>
<keyword evidence="4 8" id="KW-0560">Oxidoreductase</keyword>
<evidence type="ECO:0000259" key="7">
    <source>
        <dbReference type="Pfam" id="PF02781"/>
    </source>
</evidence>
<evidence type="ECO:0000259" key="6">
    <source>
        <dbReference type="Pfam" id="PF00479"/>
    </source>
</evidence>
<dbReference type="EC" id="1.1.1.49" evidence="8"/>
<dbReference type="SUPFAM" id="SSF51735">
    <property type="entry name" value="NAD(P)-binding Rossmann-fold domains"/>
    <property type="match status" value="1"/>
</dbReference>
<dbReference type="InterPro" id="IPR001282">
    <property type="entry name" value="G6P_DH"/>
</dbReference>
<dbReference type="InterPro" id="IPR022674">
    <property type="entry name" value="G6P_DH_NAD-bd"/>
</dbReference>
<dbReference type="PRINTS" id="PR00079">
    <property type="entry name" value="G6PDHDRGNASE"/>
</dbReference>